<dbReference type="GO" id="GO:0030674">
    <property type="term" value="F:protein-macromolecule adaptor activity"/>
    <property type="evidence" value="ECO:0007669"/>
    <property type="project" value="TreeGrafter"/>
</dbReference>
<dbReference type="EMBL" id="KN832872">
    <property type="protein sequence ID" value="KIN04763.1"/>
    <property type="molecule type" value="Genomic_DNA"/>
</dbReference>
<protein>
    <recommendedName>
        <fullName evidence="3">Arrestin C-terminal-like domain-containing protein</fullName>
    </recommendedName>
</protein>
<keyword evidence="5" id="KW-1185">Reference proteome</keyword>
<name>A0A0C3DRT1_OIDMZ</name>
<feature type="region of interest" description="Disordered" evidence="2">
    <location>
        <begin position="597"/>
        <end position="779"/>
    </location>
</feature>
<evidence type="ECO:0000256" key="1">
    <source>
        <dbReference type="ARBA" id="ARBA00037950"/>
    </source>
</evidence>
<reference evidence="4 5" key="1">
    <citation type="submission" date="2014-04" db="EMBL/GenBank/DDBJ databases">
        <authorList>
            <consortium name="DOE Joint Genome Institute"/>
            <person name="Kuo A."/>
            <person name="Martino E."/>
            <person name="Perotto S."/>
            <person name="Kohler A."/>
            <person name="Nagy L.G."/>
            <person name="Floudas D."/>
            <person name="Copeland A."/>
            <person name="Barry K.W."/>
            <person name="Cichocki N."/>
            <person name="Veneault-Fourrey C."/>
            <person name="LaButti K."/>
            <person name="Lindquist E.A."/>
            <person name="Lipzen A."/>
            <person name="Lundell T."/>
            <person name="Morin E."/>
            <person name="Murat C."/>
            <person name="Sun H."/>
            <person name="Tunlid A."/>
            <person name="Henrissat B."/>
            <person name="Grigoriev I.V."/>
            <person name="Hibbett D.S."/>
            <person name="Martin F."/>
            <person name="Nordberg H.P."/>
            <person name="Cantor M.N."/>
            <person name="Hua S.X."/>
        </authorList>
    </citation>
    <scope>NUCLEOTIDE SEQUENCE [LARGE SCALE GENOMIC DNA]</scope>
    <source>
        <strain evidence="4 5">Zn</strain>
    </source>
</reference>
<evidence type="ECO:0000313" key="5">
    <source>
        <dbReference type="Proteomes" id="UP000054321"/>
    </source>
</evidence>
<feature type="compositionally biased region" description="Basic and acidic residues" evidence="2">
    <location>
        <begin position="715"/>
        <end position="726"/>
    </location>
</feature>
<dbReference type="Proteomes" id="UP000054321">
    <property type="component" value="Unassembled WGS sequence"/>
</dbReference>
<feature type="compositionally biased region" description="Basic and acidic residues" evidence="2">
    <location>
        <begin position="622"/>
        <end position="635"/>
    </location>
</feature>
<feature type="compositionally biased region" description="Low complexity" evidence="2">
    <location>
        <begin position="647"/>
        <end position="658"/>
    </location>
</feature>
<proteinExistence type="inferred from homology"/>
<feature type="domain" description="Arrestin C-terminal-like" evidence="3">
    <location>
        <begin position="320"/>
        <end position="482"/>
    </location>
</feature>
<evidence type="ECO:0000313" key="4">
    <source>
        <dbReference type="EMBL" id="KIN04763.1"/>
    </source>
</evidence>
<dbReference type="OrthoDB" id="7785529at2759"/>
<dbReference type="Gene3D" id="2.60.40.640">
    <property type="match status" value="1"/>
</dbReference>
<dbReference type="HOGENOM" id="CLU_006001_0_0_1"/>
<sequence>MCADVTPASSSPPPLASTRRSLLSRLALPLRSRTRNLTDFHIRPQEPHRRYSPGDLVKGAVVLTVVKPIRVTHLTVCLHGFVRVFKRANEANESLPADAGLTTARDGTKTQYFGNGHASLFRDEITLCGEGRLEAGIYEFNFEMEFPSKGLPTSIDAPNPSQFERGTISYMITSTITRPTSIAATSSCDQKLSLVETVDIALMRAPKPRTISLEPISKRARIRRSVKNKESSLPDGSEGGSRSDRATDSISPLPDESASQYGPEPNVNSQGPAPSDALSTISTPTGSTGSSTTPSVRQDPASSSAKSVKDSQRGSNSSKDDKTITATIELLKSGCLPGDNLPLKISIKHTKGIKSLHGIIITLYRQGRIDSSPPISRFVDTKGKGAEKLKHEEYYPKSRTGLSGLSLSAAGSSSMFRKDLAQTFAPLIVDPTSLTAVVHASVRVPEDAFPTISNVPGDMISFKYCVEVVVDLGGKLAGQQRHLPRVGAVAISSSGGGSGVRADGSPNTLAAWGGSIIDTDHIRREKSVVACMFEVVVGSMDSSRRRKAESAIKRQSNEWPEAKESYPHPYEEFHTESHYPGDYPHEGYDYQHYDELNHGIYPPPSHAEIPVPLPEVQDEEGISEKERIRRAEERLLPSQPPQAPETSSSSGPVRSSPGPFAPPDEQEEDLYGSEDMTPRATSAPGTSLQYDGRERLPPMPSAPALEDLTSGAHASSDKQELERQRMLAEASAPPEFDNADEDAGERSAGGEHEPSAPMLTEEDEYGVPSHLESLPKYER</sequence>
<dbReference type="GO" id="GO:0005829">
    <property type="term" value="C:cytosol"/>
    <property type="evidence" value="ECO:0007669"/>
    <property type="project" value="TreeGrafter"/>
</dbReference>
<dbReference type="GO" id="GO:0070086">
    <property type="term" value="P:ubiquitin-dependent endocytosis"/>
    <property type="evidence" value="ECO:0007669"/>
    <property type="project" value="TreeGrafter"/>
</dbReference>
<dbReference type="GO" id="GO:0005886">
    <property type="term" value="C:plasma membrane"/>
    <property type="evidence" value="ECO:0007669"/>
    <property type="project" value="TreeGrafter"/>
</dbReference>
<dbReference type="GO" id="GO:0031625">
    <property type="term" value="F:ubiquitin protein ligase binding"/>
    <property type="evidence" value="ECO:0007669"/>
    <property type="project" value="TreeGrafter"/>
</dbReference>
<dbReference type="Pfam" id="PF02752">
    <property type="entry name" value="Arrestin_C"/>
    <property type="match status" value="1"/>
</dbReference>
<dbReference type="PANTHER" id="PTHR11188:SF161">
    <property type="entry name" value="PH-RESPONSE REGULATOR PROTEIN PALF_RIM8"/>
    <property type="match status" value="1"/>
</dbReference>
<evidence type="ECO:0000256" key="2">
    <source>
        <dbReference type="SAM" id="MobiDB-lite"/>
    </source>
</evidence>
<dbReference type="InterPro" id="IPR011021">
    <property type="entry name" value="Arrestin-like_N"/>
</dbReference>
<comment type="similarity">
    <text evidence="1">Belongs to the arrestin family. PalF/RIM8 subfamily.</text>
</comment>
<reference evidence="5" key="2">
    <citation type="submission" date="2015-01" db="EMBL/GenBank/DDBJ databases">
        <title>Evolutionary Origins and Diversification of the Mycorrhizal Mutualists.</title>
        <authorList>
            <consortium name="DOE Joint Genome Institute"/>
            <consortium name="Mycorrhizal Genomics Consortium"/>
            <person name="Kohler A."/>
            <person name="Kuo A."/>
            <person name="Nagy L.G."/>
            <person name="Floudas D."/>
            <person name="Copeland A."/>
            <person name="Barry K.W."/>
            <person name="Cichocki N."/>
            <person name="Veneault-Fourrey C."/>
            <person name="LaButti K."/>
            <person name="Lindquist E.A."/>
            <person name="Lipzen A."/>
            <person name="Lundell T."/>
            <person name="Morin E."/>
            <person name="Murat C."/>
            <person name="Riley R."/>
            <person name="Ohm R."/>
            <person name="Sun H."/>
            <person name="Tunlid A."/>
            <person name="Henrissat B."/>
            <person name="Grigoriev I.V."/>
            <person name="Hibbett D.S."/>
            <person name="Martin F."/>
        </authorList>
    </citation>
    <scope>NUCLEOTIDE SEQUENCE [LARGE SCALE GENOMIC DNA]</scope>
    <source>
        <strain evidence="5">Zn</strain>
    </source>
</reference>
<feature type="compositionally biased region" description="Basic and acidic residues" evidence="2">
    <location>
        <begin position="307"/>
        <end position="321"/>
    </location>
</feature>
<dbReference type="PANTHER" id="PTHR11188">
    <property type="entry name" value="ARRESTIN DOMAIN CONTAINING PROTEIN"/>
    <property type="match status" value="1"/>
</dbReference>
<feature type="compositionally biased region" description="Low complexity" evidence="2">
    <location>
        <begin position="279"/>
        <end position="295"/>
    </location>
</feature>
<accession>A0A0C3DRT1</accession>
<dbReference type="SMART" id="SM01017">
    <property type="entry name" value="Arrestin_C"/>
    <property type="match status" value="1"/>
</dbReference>
<gene>
    <name evidence="4" type="ORF">OIDMADRAFT_157064</name>
</gene>
<dbReference type="InterPro" id="IPR050357">
    <property type="entry name" value="Arrestin_domain-protein"/>
</dbReference>
<dbReference type="InterPro" id="IPR011022">
    <property type="entry name" value="Arrestin_C-like"/>
</dbReference>
<dbReference type="AlphaFoldDB" id="A0A0C3DRT1"/>
<feature type="region of interest" description="Disordered" evidence="2">
    <location>
        <begin position="222"/>
        <end position="321"/>
    </location>
</feature>
<organism evidence="4 5">
    <name type="scientific">Oidiodendron maius (strain Zn)</name>
    <dbReference type="NCBI Taxonomy" id="913774"/>
    <lineage>
        <taxon>Eukaryota</taxon>
        <taxon>Fungi</taxon>
        <taxon>Dikarya</taxon>
        <taxon>Ascomycota</taxon>
        <taxon>Pezizomycotina</taxon>
        <taxon>Leotiomycetes</taxon>
        <taxon>Leotiomycetes incertae sedis</taxon>
        <taxon>Myxotrichaceae</taxon>
        <taxon>Oidiodendron</taxon>
    </lineage>
</organism>
<dbReference type="InParanoid" id="A0A0C3DRT1"/>
<feature type="compositionally biased region" description="Basic and acidic residues" evidence="2">
    <location>
        <begin position="744"/>
        <end position="754"/>
    </location>
</feature>
<dbReference type="InterPro" id="IPR014752">
    <property type="entry name" value="Arrestin-like_C"/>
</dbReference>
<dbReference type="STRING" id="913774.A0A0C3DRT1"/>
<evidence type="ECO:0000259" key="3">
    <source>
        <dbReference type="SMART" id="SM01017"/>
    </source>
</evidence>
<dbReference type="Pfam" id="PF00339">
    <property type="entry name" value="Arrestin_N"/>
    <property type="match status" value="1"/>
</dbReference>
<dbReference type="FunCoup" id="A0A0C3DRT1">
    <property type="interactions" value="39"/>
</dbReference>
<feature type="compositionally biased region" description="Polar residues" evidence="2">
    <location>
        <begin position="679"/>
        <end position="689"/>
    </location>
</feature>